<evidence type="ECO:0000313" key="5">
    <source>
        <dbReference type="Proteomes" id="UP000051790"/>
    </source>
</evidence>
<evidence type="ECO:0000259" key="3">
    <source>
        <dbReference type="SMART" id="SM00420"/>
    </source>
</evidence>
<dbReference type="Pfam" id="PF08279">
    <property type="entry name" value="HTH_11"/>
    <property type="match status" value="1"/>
</dbReference>
<dbReference type="OrthoDB" id="9815009at2"/>
<dbReference type="InterPro" id="IPR051534">
    <property type="entry name" value="CBASS_pafABC_assoc_protein"/>
</dbReference>
<dbReference type="EMBL" id="AZEU01000294">
    <property type="protein sequence ID" value="KRL39502.1"/>
    <property type="molecule type" value="Genomic_DNA"/>
</dbReference>
<dbReference type="PATRIC" id="fig|1423769.4.peg.2717"/>
<name>A0A0R1Q578_9LACO</name>
<dbReference type="Proteomes" id="UP000051790">
    <property type="component" value="Unassembled WGS sequence"/>
</dbReference>
<sequence>MQKSLRIQTEMRYINNREHFTIKDLQNEFEISRATAIRDLDEIQTLGLPLTSQPGHNGGYAVLRNQTLMQVQFNQTELAALFTAFLATTNAQLPFLKSRQAIVEKLLAIVSPEQKQQLLALRQILVFENTNPDDPDLLELTDHAPDQLGPLIAMATSTKALQFTYTKANGDTSTRQVWLKHIYQRMATWYFDGMDVDKHAQRLFRVDRISNLQAGTFKPLTPDIIKAWQAQTAQPNVDLQLDAVAIARFRRYHQPGRSLQFLDPFQQSARLSDHLNDQDPKACAMYADWLLSLGTGVHVNRLPQAVMDQIKARLQAWQ</sequence>
<dbReference type="InterPro" id="IPR036388">
    <property type="entry name" value="WH-like_DNA-bd_sf"/>
</dbReference>
<dbReference type="AlphaFoldDB" id="A0A0R1Q578"/>
<dbReference type="GO" id="GO:0003700">
    <property type="term" value="F:DNA-binding transcription factor activity"/>
    <property type="evidence" value="ECO:0007669"/>
    <property type="project" value="InterPro"/>
</dbReference>
<dbReference type="InterPro" id="IPR036390">
    <property type="entry name" value="WH_DNA-bd_sf"/>
</dbReference>
<dbReference type="SUPFAM" id="SSF46785">
    <property type="entry name" value="Winged helix' DNA-binding domain"/>
    <property type="match status" value="1"/>
</dbReference>
<feature type="domain" description="HTH deoR-type" evidence="3">
    <location>
        <begin position="6"/>
        <end position="62"/>
    </location>
</feature>
<dbReference type="Gene3D" id="1.10.10.10">
    <property type="entry name" value="Winged helix-like DNA-binding domain superfamily/Winged helix DNA-binding domain"/>
    <property type="match status" value="1"/>
</dbReference>
<dbReference type="PANTHER" id="PTHR34580:SF9">
    <property type="entry name" value="SLL5097 PROTEIN"/>
    <property type="match status" value="1"/>
</dbReference>
<gene>
    <name evidence="4" type="ORF">FD01_GL002516</name>
</gene>
<accession>A0A0R1Q578</accession>
<dbReference type="RefSeq" id="WP_054719513.1">
    <property type="nucleotide sequence ID" value="NZ_AZEU01000294.1"/>
</dbReference>
<organism evidence="4 5">
    <name type="scientific">Lacticaseibacillus manihotivorans DSM 13343 = JCM 12514</name>
    <dbReference type="NCBI Taxonomy" id="1423769"/>
    <lineage>
        <taxon>Bacteria</taxon>
        <taxon>Bacillati</taxon>
        <taxon>Bacillota</taxon>
        <taxon>Bacilli</taxon>
        <taxon>Lactobacillales</taxon>
        <taxon>Lactobacillaceae</taxon>
        <taxon>Lacticaseibacillus</taxon>
    </lineage>
</organism>
<dbReference type="Pfam" id="PF13280">
    <property type="entry name" value="WYL"/>
    <property type="match status" value="1"/>
</dbReference>
<evidence type="ECO:0000256" key="2">
    <source>
        <dbReference type="ARBA" id="ARBA00023163"/>
    </source>
</evidence>
<protein>
    <recommendedName>
        <fullName evidence="3">HTH deoR-type domain-containing protein</fullName>
    </recommendedName>
</protein>
<dbReference type="InterPro" id="IPR026881">
    <property type="entry name" value="WYL_dom"/>
</dbReference>
<dbReference type="InterPro" id="IPR013196">
    <property type="entry name" value="HTH_11"/>
</dbReference>
<evidence type="ECO:0000256" key="1">
    <source>
        <dbReference type="ARBA" id="ARBA00023015"/>
    </source>
</evidence>
<dbReference type="InterPro" id="IPR001034">
    <property type="entry name" value="DeoR_HTH"/>
</dbReference>
<reference evidence="4 5" key="1">
    <citation type="journal article" date="2015" name="Genome Announc.">
        <title>Expanding the biotechnology potential of lactobacilli through comparative genomics of 213 strains and associated genera.</title>
        <authorList>
            <person name="Sun Z."/>
            <person name="Harris H.M."/>
            <person name="McCann A."/>
            <person name="Guo C."/>
            <person name="Argimon S."/>
            <person name="Zhang W."/>
            <person name="Yang X."/>
            <person name="Jeffery I.B."/>
            <person name="Cooney J.C."/>
            <person name="Kagawa T.F."/>
            <person name="Liu W."/>
            <person name="Song Y."/>
            <person name="Salvetti E."/>
            <person name="Wrobel A."/>
            <person name="Rasinkangas P."/>
            <person name="Parkhill J."/>
            <person name="Rea M.C."/>
            <person name="O'Sullivan O."/>
            <person name="Ritari J."/>
            <person name="Douillard F.P."/>
            <person name="Paul Ross R."/>
            <person name="Yang R."/>
            <person name="Briner A.E."/>
            <person name="Felis G.E."/>
            <person name="de Vos W.M."/>
            <person name="Barrangou R."/>
            <person name="Klaenhammer T.R."/>
            <person name="Caufield P.W."/>
            <person name="Cui Y."/>
            <person name="Zhang H."/>
            <person name="O'Toole P.W."/>
        </authorList>
    </citation>
    <scope>NUCLEOTIDE SEQUENCE [LARGE SCALE GENOMIC DNA]</scope>
    <source>
        <strain evidence="4 5">DSM 13343</strain>
    </source>
</reference>
<keyword evidence="2" id="KW-0804">Transcription</keyword>
<dbReference type="SMART" id="SM00420">
    <property type="entry name" value="HTH_DEOR"/>
    <property type="match status" value="1"/>
</dbReference>
<evidence type="ECO:0000313" key="4">
    <source>
        <dbReference type="EMBL" id="KRL39502.1"/>
    </source>
</evidence>
<dbReference type="PANTHER" id="PTHR34580">
    <property type="match status" value="1"/>
</dbReference>
<comment type="caution">
    <text evidence="4">The sequence shown here is derived from an EMBL/GenBank/DDBJ whole genome shotgun (WGS) entry which is preliminary data.</text>
</comment>
<proteinExistence type="predicted"/>
<keyword evidence="5" id="KW-1185">Reference proteome</keyword>
<keyword evidence="1" id="KW-0805">Transcription regulation</keyword>